<comment type="subcellular location">
    <subcellularLocation>
        <location evidence="2">Cell membrane</location>
        <topology evidence="2">Multi-pass membrane protein</topology>
    </subcellularLocation>
</comment>
<keyword evidence="9" id="KW-0418">Kinase</keyword>
<dbReference type="Gene3D" id="3.30.565.10">
    <property type="entry name" value="Histidine kinase-like ATPase, C-terminal domain"/>
    <property type="match status" value="1"/>
</dbReference>
<dbReference type="SMART" id="SM00387">
    <property type="entry name" value="HATPase_c"/>
    <property type="match status" value="1"/>
</dbReference>
<dbReference type="PANTHER" id="PTHR43065:SF42">
    <property type="entry name" value="TWO-COMPONENT SENSOR PPRA"/>
    <property type="match status" value="1"/>
</dbReference>
<dbReference type="GO" id="GO:0000155">
    <property type="term" value="F:phosphorelay sensor kinase activity"/>
    <property type="evidence" value="ECO:0007669"/>
    <property type="project" value="InterPro"/>
</dbReference>
<protein>
    <recommendedName>
        <fullName evidence="3">histidine kinase</fullName>
        <ecNumber evidence="3">2.7.13.3</ecNumber>
    </recommendedName>
</protein>
<evidence type="ECO:0000256" key="10">
    <source>
        <dbReference type="ARBA" id="ARBA00022840"/>
    </source>
</evidence>
<keyword evidence="13 14" id="KW-0472">Membrane</keyword>
<keyword evidence="6" id="KW-0808">Transferase</keyword>
<dbReference type="GO" id="GO:0005886">
    <property type="term" value="C:plasma membrane"/>
    <property type="evidence" value="ECO:0007669"/>
    <property type="project" value="UniProtKB-SubCell"/>
</dbReference>
<keyword evidence="10" id="KW-0067">ATP-binding</keyword>
<dbReference type="NCBIfam" id="TIGR00229">
    <property type="entry name" value="sensory_box"/>
    <property type="match status" value="1"/>
</dbReference>
<evidence type="ECO:0000256" key="7">
    <source>
        <dbReference type="ARBA" id="ARBA00022692"/>
    </source>
</evidence>
<sequence length="708" mass="77800">MNAVRRFVSVLSLDRHLAPVLTVVFAGVLLSTLLAYFSTKNTLTKLALGQTHQTLGFLNREIGSRVKEIAARLDLWSREDIYALALENSYLGVSAREEATRRMASRVKGSSFDRVFLIKLSGEIVAASNPDMVGRFSVGDRAYFQKALDGNLSMETLAAGRHSQVPMLVIAAPIRTPEGILAGVIAVAMETSRFAEELPLGMHTRETGTGFILDKTGVILAAPSGIASGHSWANWRMDEVRKSATSGEPAHFREGDVKRVLMAMSNAETEWYLVLSAEEDELLRPAARIAWLTGGVSLATLALVALTLAALGRAMAGLRQSEEKFSRIFMFAPDTILLADMETGKVVDANEAFTAQTGYAREDILGKTSAEVPLYVNKSDREDFHRHLLRDGRVDHFECESRYKDGSLAICSLSGQIVIFGGRRYLMTMVRDITETKRMQEMMVQTEKMISVGGIAAGIAHEINNPLGIVLQASQNIVQRTRPDFRKNLEAAEKIGLDMRLLDQYMKVRKLDVFIEDIQSAASRASAIIRHMLDFSRRSESRRTVCDIRAIADSALNLASNDYDLKKSYDFKKIEIVRDYGPDLPGIGCTATEIEQVLLNVLRNAAQAMAQATPPVAAPRIAVRIRDLADRVRIEIEDNGPGVPEGVRTRIFEPFFTTKQPGVGTGLGLSVSYFIVTKGHGGKMTLETGPDGGAVFCIDLPKDERLEG</sequence>
<evidence type="ECO:0000256" key="5">
    <source>
        <dbReference type="ARBA" id="ARBA00022553"/>
    </source>
</evidence>
<dbReference type="InterPro" id="IPR033479">
    <property type="entry name" value="dCache_1"/>
</dbReference>
<dbReference type="Pfam" id="PF02518">
    <property type="entry name" value="HATPase_c"/>
    <property type="match status" value="1"/>
</dbReference>
<evidence type="ECO:0000256" key="14">
    <source>
        <dbReference type="SAM" id="Phobius"/>
    </source>
</evidence>
<proteinExistence type="predicted"/>
<dbReference type="CDD" id="cd00082">
    <property type="entry name" value="HisKA"/>
    <property type="match status" value="1"/>
</dbReference>
<evidence type="ECO:0000313" key="17">
    <source>
        <dbReference type="EMBL" id="NDY56593.1"/>
    </source>
</evidence>
<dbReference type="GO" id="GO:0005524">
    <property type="term" value="F:ATP binding"/>
    <property type="evidence" value="ECO:0007669"/>
    <property type="project" value="UniProtKB-KW"/>
</dbReference>
<evidence type="ECO:0000256" key="12">
    <source>
        <dbReference type="ARBA" id="ARBA00023012"/>
    </source>
</evidence>
<dbReference type="PRINTS" id="PR00344">
    <property type="entry name" value="BCTRLSENSOR"/>
</dbReference>
<dbReference type="InterPro" id="IPR036097">
    <property type="entry name" value="HisK_dim/P_sf"/>
</dbReference>
<dbReference type="Pfam" id="PF02743">
    <property type="entry name" value="dCache_1"/>
    <property type="match status" value="1"/>
</dbReference>
<dbReference type="EMBL" id="JAAGRQ010000023">
    <property type="protein sequence ID" value="NDY56593.1"/>
    <property type="molecule type" value="Genomic_DNA"/>
</dbReference>
<evidence type="ECO:0000256" key="1">
    <source>
        <dbReference type="ARBA" id="ARBA00000085"/>
    </source>
</evidence>
<evidence type="ECO:0000256" key="4">
    <source>
        <dbReference type="ARBA" id="ARBA00022475"/>
    </source>
</evidence>
<dbReference type="SMART" id="SM00388">
    <property type="entry name" value="HisKA"/>
    <property type="match status" value="1"/>
</dbReference>
<evidence type="ECO:0000256" key="2">
    <source>
        <dbReference type="ARBA" id="ARBA00004651"/>
    </source>
</evidence>
<organism evidence="17 18">
    <name type="scientific">Desulfolutivibrio sulfodismutans</name>
    <dbReference type="NCBI Taxonomy" id="63561"/>
    <lineage>
        <taxon>Bacteria</taxon>
        <taxon>Pseudomonadati</taxon>
        <taxon>Thermodesulfobacteriota</taxon>
        <taxon>Desulfovibrionia</taxon>
        <taxon>Desulfovibrionales</taxon>
        <taxon>Desulfovibrionaceae</taxon>
        <taxon>Desulfolutivibrio</taxon>
    </lineage>
</organism>
<feature type="transmembrane region" description="Helical" evidence="14">
    <location>
        <begin position="16"/>
        <end position="37"/>
    </location>
</feature>
<dbReference type="PROSITE" id="PS50109">
    <property type="entry name" value="HIS_KIN"/>
    <property type="match status" value="1"/>
</dbReference>
<dbReference type="RefSeq" id="WP_163301646.1">
    <property type="nucleotide sequence ID" value="NZ_JAAGRQ010000023.1"/>
</dbReference>
<dbReference type="Gene3D" id="1.10.287.130">
    <property type="match status" value="1"/>
</dbReference>
<keyword evidence="4" id="KW-1003">Cell membrane</keyword>
<dbReference type="EC" id="2.7.13.3" evidence="3"/>
<dbReference type="InterPro" id="IPR000014">
    <property type="entry name" value="PAS"/>
</dbReference>
<dbReference type="SUPFAM" id="SSF55785">
    <property type="entry name" value="PYP-like sensor domain (PAS domain)"/>
    <property type="match status" value="1"/>
</dbReference>
<feature type="domain" description="Histidine kinase" evidence="15">
    <location>
        <begin position="458"/>
        <end position="704"/>
    </location>
</feature>
<accession>A0A7K3NL80</accession>
<comment type="catalytic activity">
    <reaction evidence="1">
        <text>ATP + protein L-histidine = ADP + protein N-phospho-L-histidine.</text>
        <dbReference type="EC" id="2.7.13.3"/>
    </reaction>
</comment>
<dbReference type="Proteomes" id="UP000469724">
    <property type="component" value="Unassembled WGS sequence"/>
</dbReference>
<evidence type="ECO:0000256" key="3">
    <source>
        <dbReference type="ARBA" id="ARBA00012438"/>
    </source>
</evidence>
<name>A0A7K3NL80_9BACT</name>
<dbReference type="SUPFAM" id="SSF103190">
    <property type="entry name" value="Sensory domain-like"/>
    <property type="match status" value="1"/>
</dbReference>
<evidence type="ECO:0000256" key="13">
    <source>
        <dbReference type="ARBA" id="ARBA00023136"/>
    </source>
</evidence>
<dbReference type="InterPro" id="IPR003661">
    <property type="entry name" value="HisK_dim/P_dom"/>
</dbReference>
<keyword evidence="8" id="KW-0547">Nucleotide-binding</keyword>
<keyword evidence="7 14" id="KW-0812">Transmembrane</keyword>
<keyword evidence="12" id="KW-0902">Two-component regulatory system</keyword>
<evidence type="ECO:0000259" key="15">
    <source>
        <dbReference type="PROSITE" id="PS50109"/>
    </source>
</evidence>
<dbReference type="PANTHER" id="PTHR43065">
    <property type="entry name" value="SENSOR HISTIDINE KINASE"/>
    <property type="match status" value="1"/>
</dbReference>
<dbReference type="SMART" id="SM00091">
    <property type="entry name" value="PAS"/>
    <property type="match status" value="1"/>
</dbReference>
<dbReference type="InterPro" id="IPR005467">
    <property type="entry name" value="His_kinase_dom"/>
</dbReference>
<dbReference type="InterPro" id="IPR004358">
    <property type="entry name" value="Sig_transdc_His_kin-like_C"/>
</dbReference>
<dbReference type="PROSITE" id="PS50112">
    <property type="entry name" value="PAS"/>
    <property type="match status" value="1"/>
</dbReference>
<dbReference type="Pfam" id="PF13426">
    <property type="entry name" value="PAS_9"/>
    <property type="match status" value="1"/>
</dbReference>
<keyword evidence="18" id="KW-1185">Reference proteome</keyword>
<dbReference type="CDD" id="cd00130">
    <property type="entry name" value="PAS"/>
    <property type="match status" value="1"/>
</dbReference>
<feature type="domain" description="PAS" evidence="16">
    <location>
        <begin position="321"/>
        <end position="388"/>
    </location>
</feature>
<evidence type="ECO:0000256" key="6">
    <source>
        <dbReference type="ARBA" id="ARBA00022679"/>
    </source>
</evidence>
<evidence type="ECO:0000256" key="11">
    <source>
        <dbReference type="ARBA" id="ARBA00022989"/>
    </source>
</evidence>
<dbReference type="CDD" id="cd12914">
    <property type="entry name" value="PDC1_DGC_like"/>
    <property type="match status" value="1"/>
</dbReference>
<keyword evidence="5" id="KW-0597">Phosphoprotein</keyword>
<gene>
    <name evidence="17" type="ORF">G3N56_07530</name>
</gene>
<feature type="transmembrane region" description="Helical" evidence="14">
    <location>
        <begin position="289"/>
        <end position="311"/>
    </location>
</feature>
<dbReference type="SUPFAM" id="SSF47384">
    <property type="entry name" value="Homodimeric domain of signal transducing histidine kinase"/>
    <property type="match status" value="1"/>
</dbReference>
<evidence type="ECO:0000256" key="8">
    <source>
        <dbReference type="ARBA" id="ARBA00022741"/>
    </source>
</evidence>
<evidence type="ECO:0000256" key="9">
    <source>
        <dbReference type="ARBA" id="ARBA00022777"/>
    </source>
</evidence>
<evidence type="ECO:0000259" key="16">
    <source>
        <dbReference type="PROSITE" id="PS50112"/>
    </source>
</evidence>
<dbReference type="SUPFAM" id="SSF55874">
    <property type="entry name" value="ATPase domain of HSP90 chaperone/DNA topoisomerase II/histidine kinase"/>
    <property type="match status" value="1"/>
</dbReference>
<dbReference type="Gene3D" id="3.30.450.20">
    <property type="entry name" value="PAS domain"/>
    <property type="match status" value="2"/>
</dbReference>
<dbReference type="AlphaFoldDB" id="A0A7K3NL80"/>
<keyword evidence="11 14" id="KW-1133">Transmembrane helix</keyword>
<evidence type="ECO:0000313" key="18">
    <source>
        <dbReference type="Proteomes" id="UP000469724"/>
    </source>
</evidence>
<comment type="caution">
    <text evidence="17">The sequence shown here is derived from an EMBL/GenBank/DDBJ whole genome shotgun (WGS) entry which is preliminary data.</text>
</comment>
<dbReference type="InterPro" id="IPR035965">
    <property type="entry name" value="PAS-like_dom_sf"/>
</dbReference>
<dbReference type="InterPro" id="IPR003594">
    <property type="entry name" value="HATPase_dom"/>
</dbReference>
<reference evidence="17 18" key="1">
    <citation type="submission" date="2020-02" db="EMBL/GenBank/DDBJ databases">
        <title>Comparative genomics of sulfur disproportionating microorganisms.</title>
        <authorList>
            <person name="Ward L.M."/>
            <person name="Bertran E."/>
            <person name="Johnston D.T."/>
        </authorList>
    </citation>
    <scope>NUCLEOTIDE SEQUENCE [LARGE SCALE GENOMIC DNA]</scope>
    <source>
        <strain evidence="17 18">DSM 3696</strain>
    </source>
</reference>
<dbReference type="InterPro" id="IPR036890">
    <property type="entry name" value="HATPase_C_sf"/>
</dbReference>
<dbReference type="InterPro" id="IPR029151">
    <property type="entry name" value="Sensor-like_sf"/>
</dbReference>